<dbReference type="GO" id="GO:0032259">
    <property type="term" value="P:methylation"/>
    <property type="evidence" value="ECO:0007669"/>
    <property type="project" value="UniProtKB-KW"/>
</dbReference>
<dbReference type="PANTHER" id="PTHR34203">
    <property type="entry name" value="METHYLTRANSFERASE, FKBM FAMILY PROTEIN"/>
    <property type="match status" value="1"/>
</dbReference>
<reference evidence="4" key="1">
    <citation type="journal article" date="2019" name="Int. J. Syst. Evol. Microbiol.">
        <title>The Global Catalogue of Microorganisms (GCM) 10K type strain sequencing project: providing services to taxonomists for standard genome sequencing and annotation.</title>
        <authorList>
            <consortium name="The Broad Institute Genomics Platform"/>
            <consortium name="The Broad Institute Genome Sequencing Center for Infectious Disease"/>
            <person name="Wu L."/>
            <person name="Ma J."/>
        </authorList>
    </citation>
    <scope>NUCLEOTIDE SEQUENCE [LARGE SCALE GENOMIC DNA]</scope>
    <source>
        <strain evidence="4">TISTR 1906</strain>
    </source>
</reference>
<dbReference type="CDD" id="cd00761">
    <property type="entry name" value="Glyco_tranf_GTA_type"/>
    <property type="match status" value="1"/>
</dbReference>
<dbReference type="SUPFAM" id="SSF53448">
    <property type="entry name" value="Nucleotide-diphospho-sugar transferases"/>
    <property type="match status" value="1"/>
</dbReference>
<dbReference type="Gene3D" id="3.40.50.150">
    <property type="entry name" value="Vaccinia Virus protein VP39"/>
    <property type="match status" value="1"/>
</dbReference>
<accession>A0ABW5ULD0</accession>
<gene>
    <name evidence="3" type="ORF">ACFSW6_03755</name>
</gene>
<keyword evidence="3" id="KW-0808">Transferase</keyword>
<dbReference type="EMBL" id="JBHUMV010000002">
    <property type="protein sequence ID" value="MFD2753190.1"/>
    <property type="molecule type" value="Genomic_DNA"/>
</dbReference>
<dbReference type="InterPro" id="IPR029044">
    <property type="entry name" value="Nucleotide-diphossugar_trans"/>
</dbReference>
<name>A0ABW5ULD0_9BURK</name>
<dbReference type="Pfam" id="PF05050">
    <property type="entry name" value="Methyltransf_21"/>
    <property type="match status" value="1"/>
</dbReference>
<comment type="caution">
    <text evidence="3">The sequence shown here is derived from an EMBL/GenBank/DDBJ whole genome shotgun (WGS) entry which is preliminary data.</text>
</comment>
<feature type="domain" description="Methyltransferase FkbM" evidence="2">
    <location>
        <begin position="247"/>
        <end position="382"/>
    </location>
</feature>
<dbReference type="Proteomes" id="UP001597463">
    <property type="component" value="Unassembled WGS sequence"/>
</dbReference>
<dbReference type="Gene3D" id="3.90.550.10">
    <property type="entry name" value="Spore Coat Polysaccharide Biosynthesis Protein SpsA, Chain A"/>
    <property type="match status" value="1"/>
</dbReference>
<keyword evidence="3" id="KW-0489">Methyltransferase</keyword>
<evidence type="ECO:0000259" key="2">
    <source>
        <dbReference type="Pfam" id="PF05050"/>
    </source>
</evidence>
<dbReference type="PANTHER" id="PTHR34203:SF15">
    <property type="entry name" value="SLL1173 PROTEIN"/>
    <property type="match status" value="1"/>
</dbReference>
<dbReference type="InterPro" id="IPR001173">
    <property type="entry name" value="Glyco_trans_2-like"/>
</dbReference>
<evidence type="ECO:0000313" key="3">
    <source>
        <dbReference type="EMBL" id="MFD2753190.1"/>
    </source>
</evidence>
<dbReference type="InterPro" id="IPR006342">
    <property type="entry name" value="FkbM_mtfrase"/>
</dbReference>
<dbReference type="GO" id="GO:0008168">
    <property type="term" value="F:methyltransferase activity"/>
    <property type="evidence" value="ECO:0007669"/>
    <property type="project" value="UniProtKB-KW"/>
</dbReference>
<evidence type="ECO:0000313" key="4">
    <source>
        <dbReference type="Proteomes" id="UP001597463"/>
    </source>
</evidence>
<dbReference type="SUPFAM" id="SSF53335">
    <property type="entry name" value="S-adenosyl-L-methionine-dependent methyltransferases"/>
    <property type="match status" value="1"/>
</dbReference>
<protein>
    <submittedName>
        <fullName evidence="3">FkbM family methyltransferase</fullName>
    </submittedName>
</protein>
<proteinExistence type="predicted"/>
<organism evidence="3 4">
    <name type="scientific">Comamonas terrae</name>
    <dbReference type="NCBI Taxonomy" id="673548"/>
    <lineage>
        <taxon>Bacteria</taxon>
        <taxon>Pseudomonadati</taxon>
        <taxon>Pseudomonadota</taxon>
        <taxon>Betaproteobacteria</taxon>
        <taxon>Burkholderiales</taxon>
        <taxon>Comamonadaceae</taxon>
        <taxon>Comamonas</taxon>
    </lineage>
</organism>
<keyword evidence="4" id="KW-1185">Reference proteome</keyword>
<dbReference type="InterPro" id="IPR029063">
    <property type="entry name" value="SAM-dependent_MTases_sf"/>
</dbReference>
<sequence length="597" mass="67238">MYQAIAKGKGAFSEIDVLCWDDAAGQGRSRARNLAVRQAVTQNSDWIFFLDADDLLAEDAFEQVAGHLEHYDAIWGAIHESSPDGSSRMIRPNQIMPIHGLEDILKHDPFLTLQMGHFVKARIALENPFDEKMDCGEDFKYYLQLWRKYTCLKSEQPLFFNVRGQHSTGPRSASGGDWRRAVGNVFAQFCQENDVVVDIDFAGKNAKFQLSNTLDHIQNYLANEMFFEARELVETLYILPRQPHIVDVGSNIGNHAIFWSCIADAARIDCFEPVTTNAIQLRRNFEINGIDPSRYQVHELGMGSRPCTAMLGHFDIANQGASRLNVAQGGAIRVETLDGHAFGAAIDLLKIDVEGMELEVLEGGRQLIQQQRPLIMIEVGNANKGCFFSWVVENGYRVHRAFELVHASNYLLCPIAERSDFYRNGTVATRQWVPKAPLAPQQEPCGWALADFVRAQAQGRRVLELQGNVSTGWRMVDAVTGQVQQQGGDLVKILQVLDAAAGDCLLLADVIQVLEQETLEGLWADMPPVQVWLQGLMDARWNRTFAGRHIYRDAEFYIQQANVHGFRLMKYQKIPHKSASSMDFQLTNESTFLVFSR</sequence>
<dbReference type="Pfam" id="PF00535">
    <property type="entry name" value="Glycos_transf_2"/>
    <property type="match status" value="1"/>
</dbReference>
<dbReference type="NCBIfam" id="TIGR01444">
    <property type="entry name" value="fkbM_fam"/>
    <property type="match status" value="1"/>
</dbReference>
<feature type="domain" description="Glycosyltransferase 2-like" evidence="1">
    <location>
        <begin position="25"/>
        <end position="92"/>
    </location>
</feature>
<evidence type="ECO:0000259" key="1">
    <source>
        <dbReference type="Pfam" id="PF00535"/>
    </source>
</evidence>
<dbReference type="InterPro" id="IPR052514">
    <property type="entry name" value="SAM-dependent_MTase"/>
</dbReference>